<dbReference type="PANTHER" id="PTHR12128:SF72">
    <property type="entry name" value="DIHYDRODIPICOLINATE SYNTHASE"/>
    <property type="match status" value="1"/>
</dbReference>
<sequence>MTKWTGVLPAVTTKFTVDDQLDVAEMERCFKLQLDAGVHGLIIAGSLGEASTLDPDEKIEVLKIALRVAGGKVPVLLTVAQGSTRGACKLAEAGAKAGAAGFMVLPGIPYKSEPHETIAHYRSVAKAGGLPVMIYSNAPAYGVDITPAMLEEMADEPLFTAIKESSDDIRRITEMKTRFGDRFAILTGVDNLALESLALGADGWVAGLVVAYPKETVAIYELAKAGRMAEAIAIYRWFRPLLDLDVSARLVQNIKLVEALAIGSNDRCRAPRIALQGAERARLTAIVQAAEAKRPALPSF</sequence>
<dbReference type="OrthoDB" id="9778880at2"/>
<dbReference type="Gene3D" id="3.20.20.70">
    <property type="entry name" value="Aldolase class I"/>
    <property type="match status" value="1"/>
</dbReference>
<dbReference type="InterPro" id="IPR013785">
    <property type="entry name" value="Aldolase_TIM"/>
</dbReference>
<dbReference type="Proteomes" id="UP000236743">
    <property type="component" value="Unassembled WGS sequence"/>
</dbReference>
<dbReference type="SMART" id="SM01130">
    <property type="entry name" value="DHDPS"/>
    <property type="match status" value="1"/>
</dbReference>
<dbReference type="SUPFAM" id="SSF51569">
    <property type="entry name" value="Aldolase"/>
    <property type="match status" value="1"/>
</dbReference>
<feature type="active site" description="Schiff-base intermediate with substrate" evidence="3">
    <location>
        <position position="163"/>
    </location>
</feature>
<feature type="active site" description="Proton donor/acceptor" evidence="3">
    <location>
        <position position="135"/>
    </location>
</feature>
<evidence type="ECO:0000256" key="3">
    <source>
        <dbReference type="PIRSR" id="PIRSR001365-1"/>
    </source>
</evidence>
<protein>
    <submittedName>
        <fullName evidence="5">4-hydroxy-tetrahydrodipicolinate synthase</fullName>
    </submittedName>
</protein>
<name>A0A1H5XTN1_9HYPH</name>
<dbReference type="InterPro" id="IPR002220">
    <property type="entry name" value="DapA-like"/>
</dbReference>
<dbReference type="PRINTS" id="PR00146">
    <property type="entry name" value="DHPICSNTHASE"/>
</dbReference>
<evidence type="ECO:0000313" key="5">
    <source>
        <dbReference type="EMBL" id="SEG14797.1"/>
    </source>
</evidence>
<dbReference type="AlphaFoldDB" id="A0A1H5XTN1"/>
<dbReference type="CDD" id="cd00408">
    <property type="entry name" value="DHDPS-like"/>
    <property type="match status" value="1"/>
</dbReference>
<keyword evidence="1 2" id="KW-0456">Lyase</keyword>
<dbReference type="GO" id="GO:0008840">
    <property type="term" value="F:4-hydroxy-tetrahydrodipicolinate synthase activity"/>
    <property type="evidence" value="ECO:0007669"/>
    <property type="project" value="TreeGrafter"/>
</dbReference>
<reference evidence="5 6" key="1">
    <citation type="submission" date="2016-10" db="EMBL/GenBank/DDBJ databases">
        <authorList>
            <person name="de Groot N.N."/>
        </authorList>
    </citation>
    <scope>NUCLEOTIDE SEQUENCE [LARGE SCALE GENOMIC DNA]</scope>
    <source>
        <strain evidence="5 6">DSM 26656</strain>
    </source>
</reference>
<dbReference type="PIRSF" id="PIRSF001365">
    <property type="entry name" value="DHDPS"/>
    <property type="match status" value="1"/>
</dbReference>
<dbReference type="RefSeq" id="WP_103872203.1">
    <property type="nucleotide sequence ID" value="NZ_FNUY01000003.1"/>
</dbReference>
<accession>A0A1H5XTN1</accession>
<dbReference type="EMBL" id="FNUY01000003">
    <property type="protein sequence ID" value="SEG14797.1"/>
    <property type="molecule type" value="Genomic_DNA"/>
</dbReference>
<organism evidence="5 6">
    <name type="scientific">Bosea lathyri</name>
    <dbReference type="NCBI Taxonomy" id="1036778"/>
    <lineage>
        <taxon>Bacteria</taxon>
        <taxon>Pseudomonadati</taxon>
        <taxon>Pseudomonadota</taxon>
        <taxon>Alphaproteobacteria</taxon>
        <taxon>Hyphomicrobiales</taxon>
        <taxon>Boseaceae</taxon>
        <taxon>Bosea</taxon>
    </lineage>
</organism>
<evidence type="ECO:0000256" key="4">
    <source>
        <dbReference type="PIRSR" id="PIRSR001365-2"/>
    </source>
</evidence>
<feature type="binding site" evidence="4">
    <location>
        <position position="205"/>
    </location>
    <ligand>
        <name>pyruvate</name>
        <dbReference type="ChEBI" id="CHEBI:15361"/>
    </ligand>
</feature>
<keyword evidence="6" id="KW-1185">Reference proteome</keyword>
<dbReference type="PANTHER" id="PTHR12128">
    <property type="entry name" value="DIHYDRODIPICOLINATE SYNTHASE"/>
    <property type="match status" value="1"/>
</dbReference>
<evidence type="ECO:0000313" key="6">
    <source>
        <dbReference type="Proteomes" id="UP000236743"/>
    </source>
</evidence>
<gene>
    <name evidence="5" type="ORF">SAMN04488115_103375</name>
</gene>
<dbReference type="Pfam" id="PF00701">
    <property type="entry name" value="DHDPS"/>
    <property type="match status" value="1"/>
</dbReference>
<comment type="similarity">
    <text evidence="2">Belongs to the DapA family.</text>
</comment>
<evidence type="ECO:0000256" key="1">
    <source>
        <dbReference type="ARBA" id="ARBA00023239"/>
    </source>
</evidence>
<evidence type="ECO:0000256" key="2">
    <source>
        <dbReference type="PIRNR" id="PIRNR001365"/>
    </source>
</evidence>
<proteinExistence type="inferred from homology"/>